<dbReference type="OrthoDB" id="2947043at2759"/>
<dbReference type="EMBL" id="JAFJYH010000179">
    <property type="protein sequence ID" value="KAG4416637.1"/>
    <property type="molecule type" value="Genomic_DNA"/>
</dbReference>
<evidence type="ECO:0008006" key="3">
    <source>
        <dbReference type="Google" id="ProtNLM"/>
    </source>
</evidence>
<proteinExistence type="predicted"/>
<protein>
    <recommendedName>
        <fullName evidence="3">SnoaL-like domain-containing protein</fullName>
    </recommendedName>
</protein>
<comment type="caution">
    <text evidence="1">The sequence shown here is derived from an EMBL/GenBank/DDBJ whole genome shotgun (WGS) entry which is preliminary data.</text>
</comment>
<gene>
    <name evidence="1" type="ORF">IFR04_010217</name>
</gene>
<dbReference type="AlphaFoldDB" id="A0A8H7W610"/>
<reference evidence="1" key="1">
    <citation type="submission" date="2021-02" db="EMBL/GenBank/DDBJ databases">
        <title>Genome sequence Cadophora malorum strain M34.</title>
        <authorList>
            <person name="Stefanovic E."/>
            <person name="Vu D."/>
            <person name="Scully C."/>
            <person name="Dijksterhuis J."/>
            <person name="Roader J."/>
            <person name="Houbraken J."/>
        </authorList>
    </citation>
    <scope>NUCLEOTIDE SEQUENCE</scope>
    <source>
        <strain evidence="1">M34</strain>
    </source>
</reference>
<accession>A0A8H7W610</accession>
<dbReference type="Proteomes" id="UP000664132">
    <property type="component" value="Unassembled WGS sequence"/>
</dbReference>
<name>A0A8H7W610_9HELO</name>
<sequence length="165" mass="18290">MSTQAPPNRATFADTPEDLAATINSFFSGPPQTTESDLSKLFTPTFTQCDDGNAPSGSRDFPAFLKHIRWLREILPPGSVNVKVTLYMRDGNHIAEKHSGDPMTMEDGSVVLGETYMWIELAEDGRIEGVVETVRKMLLLPVVLEVCFRAKGGSLWYPSKQREAI</sequence>
<evidence type="ECO:0000313" key="2">
    <source>
        <dbReference type="Proteomes" id="UP000664132"/>
    </source>
</evidence>
<organism evidence="1 2">
    <name type="scientific">Cadophora malorum</name>
    <dbReference type="NCBI Taxonomy" id="108018"/>
    <lineage>
        <taxon>Eukaryota</taxon>
        <taxon>Fungi</taxon>
        <taxon>Dikarya</taxon>
        <taxon>Ascomycota</taxon>
        <taxon>Pezizomycotina</taxon>
        <taxon>Leotiomycetes</taxon>
        <taxon>Helotiales</taxon>
        <taxon>Ploettnerulaceae</taxon>
        <taxon>Cadophora</taxon>
    </lineage>
</organism>
<keyword evidence="2" id="KW-1185">Reference proteome</keyword>
<evidence type="ECO:0000313" key="1">
    <source>
        <dbReference type="EMBL" id="KAG4416637.1"/>
    </source>
</evidence>